<feature type="transmembrane region" description="Helical" evidence="2">
    <location>
        <begin position="528"/>
        <end position="547"/>
    </location>
</feature>
<feature type="transmembrane region" description="Helical" evidence="2">
    <location>
        <begin position="178"/>
        <end position="197"/>
    </location>
</feature>
<feature type="transmembrane region" description="Helical" evidence="2">
    <location>
        <begin position="130"/>
        <end position="147"/>
    </location>
</feature>
<reference evidence="3 4" key="1">
    <citation type="submission" date="2013-09" db="EMBL/GenBank/DDBJ databases">
        <title>Complete genome sequence of Corynebacterium doosanense CAU 212(T) (=DSM 45436(T)), isolated from activated sludge.</title>
        <authorList>
            <person name="Schaffert L."/>
            <person name="Albersmeier A."/>
            <person name="Kalinowski J."/>
            <person name="Ruckert C."/>
        </authorList>
    </citation>
    <scope>NUCLEOTIDE SEQUENCE [LARGE SCALE GENOMIC DNA]</scope>
    <source>
        <strain evidence="3 4">CAU 212</strain>
    </source>
</reference>
<feature type="compositionally biased region" description="Pro residues" evidence="1">
    <location>
        <begin position="559"/>
        <end position="573"/>
    </location>
</feature>
<dbReference type="HOGENOM" id="CLU_017536_1_0_11"/>
<keyword evidence="2" id="KW-1133">Transmembrane helix</keyword>
<accession>A0A097IJF3</accession>
<evidence type="ECO:0000313" key="4">
    <source>
        <dbReference type="Proteomes" id="UP000029914"/>
    </source>
</evidence>
<feature type="region of interest" description="Disordered" evidence="1">
    <location>
        <begin position="554"/>
        <end position="573"/>
    </location>
</feature>
<feature type="transmembrane region" description="Helical" evidence="2">
    <location>
        <begin position="209"/>
        <end position="242"/>
    </location>
</feature>
<dbReference type="eggNOG" id="COG5373">
    <property type="taxonomic scope" value="Bacteria"/>
</dbReference>
<keyword evidence="2" id="KW-0472">Membrane</keyword>
<feature type="transmembrane region" description="Helical" evidence="2">
    <location>
        <begin position="71"/>
        <end position="92"/>
    </location>
</feature>
<dbReference type="Pfam" id="PF10101">
    <property type="entry name" value="DUF2339"/>
    <property type="match status" value="1"/>
</dbReference>
<feature type="transmembrane region" description="Helical" evidence="2">
    <location>
        <begin position="471"/>
        <end position="491"/>
    </location>
</feature>
<feature type="transmembrane region" description="Helical" evidence="2">
    <location>
        <begin position="262"/>
        <end position="289"/>
    </location>
</feature>
<dbReference type="EMBL" id="CP006764">
    <property type="protein sequence ID" value="AIT62276.1"/>
    <property type="molecule type" value="Genomic_DNA"/>
</dbReference>
<dbReference type="STRING" id="558173.CDOO_06820"/>
<evidence type="ECO:0000313" key="3">
    <source>
        <dbReference type="EMBL" id="AIT62276.1"/>
    </source>
</evidence>
<feature type="transmembrane region" description="Helical" evidence="2">
    <location>
        <begin position="154"/>
        <end position="172"/>
    </location>
</feature>
<feature type="transmembrane region" description="Helical" evidence="2">
    <location>
        <begin position="104"/>
        <end position="124"/>
    </location>
</feature>
<evidence type="ECO:0000256" key="2">
    <source>
        <dbReference type="SAM" id="Phobius"/>
    </source>
</evidence>
<dbReference type="KEGG" id="cdo:CDOO_06820"/>
<feature type="transmembrane region" description="Helical" evidence="2">
    <location>
        <begin position="435"/>
        <end position="459"/>
    </location>
</feature>
<gene>
    <name evidence="3" type="ORF">CDOO_06820</name>
</gene>
<feature type="transmembrane region" description="Helical" evidence="2">
    <location>
        <begin position="403"/>
        <end position="423"/>
    </location>
</feature>
<keyword evidence="4" id="KW-1185">Reference proteome</keyword>
<organism evidence="3 4">
    <name type="scientific">Corynebacterium doosanense CAU 212 = DSM 45436</name>
    <dbReference type="NCBI Taxonomy" id="558173"/>
    <lineage>
        <taxon>Bacteria</taxon>
        <taxon>Bacillati</taxon>
        <taxon>Actinomycetota</taxon>
        <taxon>Actinomycetes</taxon>
        <taxon>Mycobacteriales</taxon>
        <taxon>Corynebacteriaceae</taxon>
        <taxon>Corynebacterium</taxon>
    </lineage>
</organism>
<proteinExistence type="predicted"/>
<feature type="transmembrane region" description="Helical" evidence="2">
    <location>
        <begin position="39"/>
        <end position="65"/>
    </location>
</feature>
<sequence length="573" mass="59693">MGAPIPAPAFAAHPSPIPPASPPPAPKPARVRTLTGEQLMIRAIAGSGVVITVLGVGFAVAVAIQNGWLGPLWRVLLTALLAAALVGAATVLQKRGGPPAGVNALAVTSVLTAFLLVLSLVGVLAWWSPGVGAVAFVLLWSFYLLLYRMFGWRPVALTLFVLGAGLSGLYLWTETYTFDVLIWLVVLLPFLGLGATWGEKDRLTRRWALAAVAGATVLHAVSSVFQVSSYLVAVASVVAIMVVCLRDPVDSVTGKVFGPGCALVATIAAAVLTPLGILGYLLPVVLLLVHLGVRRLAQPSAGEPAGSAEAADAFHVHSAWMLPLSLLLPSMKWVDAYPEPEGFLGTPEFTRLLVLGGFCVFLLASPASQRVLNAGLAGWLIAAAVAVLPLFDAVLGDDPMTLTTLPALGAALLCAIIIGCLFARRKSLTSLNPAFVWPLAVAGLVLSMFAVVITVVWLAHFIGGPGAMQTGYLVGHSLVSLGWMLIAAWALLGRAPIPPSWSLWVGGVLAAAAVVKLVFFDLQALTGIARALAFLACGLVLLTIVSLRSRLNTEQEVRPGPPGGTDPYTSPRP</sequence>
<feature type="transmembrane region" description="Helical" evidence="2">
    <location>
        <begin position="503"/>
        <end position="522"/>
    </location>
</feature>
<dbReference type="AlphaFoldDB" id="A0A097IJF3"/>
<protein>
    <recommendedName>
        <fullName evidence="5">DUF2339 domain-containing protein</fullName>
    </recommendedName>
</protein>
<keyword evidence="2" id="KW-0812">Transmembrane</keyword>
<dbReference type="Proteomes" id="UP000029914">
    <property type="component" value="Chromosome"/>
</dbReference>
<evidence type="ECO:0000256" key="1">
    <source>
        <dbReference type="SAM" id="MobiDB-lite"/>
    </source>
</evidence>
<name>A0A097IJF3_9CORY</name>
<dbReference type="InterPro" id="IPR019286">
    <property type="entry name" value="DUF2339_TM"/>
</dbReference>
<evidence type="ECO:0008006" key="5">
    <source>
        <dbReference type="Google" id="ProtNLM"/>
    </source>
</evidence>
<feature type="transmembrane region" description="Helical" evidence="2">
    <location>
        <begin position="371"/>
        <end position="391"/>
    </location>
</feature>